<dbReference type="AlphaFoldDB" id="C6CCP3"/>
<sequence>MRLESNTPDPAQHIVYNYSFYLSFNVNGINVLPRSERVRHTADRVTLLTIRVIKEQVGFFHRGAIYPFAQQFPSGAKMWRSLSHE</sequence>
<evidence type="ECO:0000313" key="2">
    <source>
        <dbReference type="Proteomes" id="UP000002734"/>
    </source>
</evidence>
<proteinExistence type="predicted"/>
<protein>
    <submittedName>
        <fullName evidence="1">Uncharacterized protein</fullName>
    </submittedName>
</protein>
<accession>C6CCP3</accession>
<gene>
    <name evidence="1" type="ordered locus">Dd703_3121</name>
</gene>
<dbReference type="KEGG" id="dda:Dd703_3121"/>
<keyword evidence="2" id="KW-1185">Reference proteome</keyword>
<dbReference type="Proteomes" id="UP000002734">
    <property type="component" value="Chromosome"/>
</dbReference>
<dbReference type="HOGENOM" id="CLU_2507340_0_0_6"/>
<organism evidence="1 2">
    <name type="scientific">Musicola paradisiaca (strain Ech703)</name>
    <name type="common">Dickeya paradisiaca</name>
    <name type="synonym">Dickeya dadantii</name>
    <dbReference type="NCBI Taxonomy" id="579405"/>
    <lineage>
        <taxon>Bacteria</taxon>
        <taxon>Pseudomonadati</taxon>
        <taxon>Pseudomonadota</taxon>
        <taxon>Gammaproteobacteria</taxon>
        <taxon>Enterobacterales</taxon>
        <taxon>Pectobacteriaceae</taxon>
        <taxon>Musicola</taxon>
    </lineage>
</organism>
<dbReference type="EMBL" id="CP001654">
    <property type="protein sequence ID" value="ACS86886.1"/>
    <property type="molecule type" value="Genomic_DNA"/>
</dbReference>
<name>C6CCP3_MUSP7</name>
<reference evidence="1" key="1">
    <citation type="submission" date="2009-06" db="EMBL/GenBank/DDBJ databases">
        <title>Complete sequence of Dickeya dadantii Ech703.</title>
        <authorList>
            <consortium name="US DOE Joint Genome Institute"/>
            <person name="Lucas S."/>
            <person name="Copeland A."/>
            <person name="Lapidus A."/>
            <person name="Glavina del Rio T."/>
            <person name="Dalin E."/>
            <person name="Tice H."/>
            <person name="Bruce D."/>
            <person name="Goodwin L."/>
            <person name="Pitluck S."/>
            <person name="Chertkov O."/>
            <person name="Brettin T."/>
            <person name="Detter J.C."/>
            <person name="Han C."/>
            <person name="Larimer F."/>
            <person name="Land M."/>
            <person name="Hauser L."/>
            <person name="Kyrpides N."/>
            <person name="Mikhailova N."/>
            <person name="Balakrishnan V."/>
            <person name="Glasner J."/>
            <person name="Perna N.T."/>
        </authorList>
    </citation>
    <scope>NUCLEOTIDE SEQUENCE [LARGE SCALE GENOMIC DNA]</scope>
    <source>
        <strain evidence="1">Ech703</strain>
    </source>
</reference>
<evidence type="ECO:0000313" key="1">
    <source>
        <dbReference type="EMBL" id="ACS86886.1"/>
    </source>
</evidence>
<dbReference type="RefSeq" id="WP_015854786.1">
    <property type="nucleotide sequence ID" value="NC_012880.1"/>
</dbReference>